<proteinExistence type="predicted"/>
<dbReference type="Proteomes" id="UP000638986">
    <property type="component" value="Unassembled WGS sequence"/>
</dbReference>
<dbReference type="EMBL" id="JADTXM010000008">
    <property type="protein sequence ID" value="MBH3439720.1"/>
    <property type="molecule type" value="Genomic_DNA"/>
</dbReference>
<organism evidence="1 2">
    <name type="scientific">Pseudomonas luteola</name>
    <dbReference type="NCBI Taxonomy" id="47886"/>
    <lineage>
        <taxon>Bacteria</taxon>
        <taxon>Pseudomonadati</taxon>
        <taxon>Pseudomonadota</taxon>
        <taxon>Gammaproteobacteria</taxon>
        <taxon>Pseudomonadales</taxon>
        <taxon>Pseudomonadaceae</taxon>
        <taxon>Pseudomonas</taxon>
    </lineage>
</organism>
<evidence type="ECO:0000313" key="2">
    <source>
        <dbReference type="Proteomes" id="UP000638986"/>
    </source>
</evidence>
<gene>
    <name evidence="1" type="ORF">I5Q09_13605</name>
</gene>
<sequence>MLKHSFLENPYVPNINSFLGGIEIYDREENLGEELWRYDPNKTSDREEIIRKYILPNLNYLSYRHRLVLLEKLGGLLSIESHNFSSYFEYLEEEYRSLAWYADEIVDPRGFFSKIYEIAKIEWKEDLIKAESEDRSTW</sequence>
<accession>A0ABS0MSL5</accession>
<dbReference type="RefSeq" id="WP_019366455.1">
    <property type="nucleotide sequence ID" value="NZ_JADTXM010000008.1"/>
</dbReference>
<protein>
    <recommendedName>
        <fullName evidence="3">CdiI immunity protein domain-containing protein</fullName>
    </recommendedName>
</protein>
<reference evidence="1 2" key="1">
    <citation type="submission" date="2020-11" db="EMBL/GenBank/DDBJ databases">
        <title>Enhanced detection system for hospital associated transmission using whole genome sequencing surveillance.</title>
        <authorList>
            <person name="Harrison L.H."/>
            <person name="Van Tyne D."/>
            <person name="Marsh J.W."/>
            <person name="Griffith M.P."/>
            <person name="Snyder D.J."/>
            <person name="Cooper V.S."/>
            <person name="Mustapha M."/>
        </authorList>
    </citation>
    <scope>NUCLEOTIDE SEQUENCE [LARGE SCALE GENOMIC DNA]</scope>
    <source>
        <strain evidence="1 2">PSB00013</strain>
    </source>
</reference>
<evidence type="ECO:0000313" key="1">
    <source>
        <dbReference type="EMBL" id="MBH3439720.1"/>
    </source>
</evidence>
<evidence type="ECO:0008006" key="3">
    <source>
        <dbReference type="Google" id="ProtNLM"/>
    </source>
</evidence>
<comment type="caution">
    <text evidence="1">The sequence shown here is derived from an EMBL/GenBank/DDBJ whole genome shotgun (WGS) entry which is preliminary data.</text>
</comment>
<name>A0ABS0MSL5_PSELU</name>